<sequence length="130" mass="13824">MFHQNIPPSQGGCSQTLGSERAVWTGPCTTTGITGHWPLSMLGGGGQCCCEATASAALLSGILWWHPAGRVWPAWLQASGHGWRQSHLNLSPCHRGHRPVPIPWAPGGPRCALHLNSQYPHGGQQPVPTA</sequence>
<evidence type="ECO:0000313" key="1">
    <source>
        <dbReference type="EMBL" id="KAF6341446.1"/>
    </source>
</evidence>
<keyword evidence="2" id="KW-1185">Reference proteome</keyword>
<reference evidence="1 2" key="1">
    <citation type="journal article" date="2020" name="Nature">
        <title>Six reference-quality genomes reveal evolution of bat adaptations.</title>
        <authorList>
            <person name="Jebb D."/>
            <person name="Huang Z."/>
            <person name="Pippel M."/>
            <person name="Hughes G.M."/>
            <person name="Lavrichenko K."/>
            <person name="Devanna P."/>
            <person name="Winkler S."/>
            <person name="Jermiin L.S."/>
            <person name="Skirmuntt E.C."/>
            <person name="Katzourakis A."/>
            <person name="Burkitt-Gray L."/>
            <person name="Ray D.A."/>
            <person name="Sullivan K.A.M."/>
            <person name="Roscito J.G."/>
            <person name="Kirilenko B.M."/>
            <person name="Davalos L.M."/>
            <person name="Corthals A.P."/>
            <person name="Power M.L."/>
            <person name="Jones G."/>
            <person name="Ransome R.D."/>
            <person name="Dechmann D.K.N."/>
            <person name="Locatelli A.G."/>
            <person name="Puechmaille S.J."/>
            <person name="Fedrigo O."/>
            <person name="Jarvis E.D."/>
            <person name="Hiller M."/>
            <person name="Vernes S.C."/>
            <person name="Myers E.W."/>
            <person name="Teeling E.C."/>
        </authorList>
    </citation>
    <scope>NUCLEOTIDE SEQUENCE [LARGE SCALE GENOMIC DNA]</scope>
    <source>
        <strain evidence="1">MMyoMyo1</strain>
        <tissue evidence="1">Flight muscle</tissue>
    </source>
</reference>
<dbReference type="AlphaFoldDB" id="A0A7J7WW38"/>
<name>A0A7J7WW38_MYOMY</name>
<gene>
    <name evidence="1" type="ORF">mMyoMyo1_011877</name>
</gene>
<comment type="caution">
    <text evidence="1">The sequence shown here is derived from an EMBL/GenBank/DDBJ whole genome shotgun (WGS) entry which is preliminary data.</text>
</comment>
<organism evidence="1 2">
    <name type="scientific">Myotis myotis</name>
    <name type="common">Greater mouse-eared bat</name>
    <name type="synonym">Vespertilio myotis</name>
    <dbReference type="NCBI Taxonomy" id="51298"/>
    <lineage>
        <taxon>Eukaryota</taxon>
        <taxon>Metazoa</taxon>
        <taxon>Chordata</taxon>
        <taxon>Craniata</taxon>
        <taxon>Vertebrata</taxon>
        <taxon>Euteleostomi</taxon>
        <taxon>Mammalia</taxon>
        <taxon>Eutheria</taxon>
        <taxon>Laurasiatheria</taxon>
        <taxon>Chiroptera</taxon>
        <taxon>Yangochiroptera</taxon>
        <taxon>Vespertilionidae</taxon>
        <taxon>Myotis</taxon>
    </lineage>
</organism>
<proteinExistence type="predicted"/>
<dbReference type="Proteomes" id="UP000527355">
    <property type="component" value="Unassembled WGS sequence"/>
</dbReference>
<accession>A0A7J7WW38</accession>
<evidence type="ECO:0000313" key="2">
    <source>
        <dbReference type="Proteomes" id="UP000527355"/>
    </source>
</evidence>
<dbReference type="EMBL" id="JABWUV010000007">
    <property type="protein sequence ID" value="KAF6341446.1"/>
    <property type="molecule type" value="Genomic_DNA"/>
</dbReference>
<protein>
    <submittedName>
        <fullName evidence="1">Uncharacterized protein</fullName>
    </submittedName>
</protein>